<dbReference type="Pfam" id="PF02810">
    <property type="entry name" value="SEC-C"/>
    <property type="match status" value="1"/>
</dbReference>
<proteinExistence type="predicted"/>
<reference evidence="1 2" key="1">
    <citation type="journal article" date="2017" name="Elife">
        <title>Extensive horizontal gene transfer in cheese-associated bacteria.</title>
        <authorList>
            <person name="Bonham K.S."/>
            <person name="Wolfe B.E."/>
            <person name="Dutton R.J."/>
        </authorList>
    </citation>
    <scope>NUCLEOTIDE SEQUENCE [LARGE SCALE GENOMIC DNA]</scope>
    <source>
        <strain evidence="1 2">JB196</strain>
    </source>
</reference>
<sequence length="206" mass="22720">MTQLINVSCLETTDYTPEFIEGAVLAANMTPKALDPMIWIAPLVELDKESAQSALTQHFEAQYSQLMSCDYDVLKLLNMDDGANGGVVDFAEGFMTVWPEIEPGWNQVDQLSDGTVRMLQGLLTTLMLVIDEKSTHQQMKDVGIDQPPTLDKMLPQLNLMINEVSKAANDALQGDQSVRVNPYKNIGRNDRCVCGSGKKFKQCCGG</sequence>
<gene>
    <name evidence="1" type="ORF">CIK83_04580</name>
</gene>
<dbReference type="InterPro" id="IPR004027">
    <property type="entry name" value="SEC_C_motif"/>
</dbReference>
<dbReference type="SUPFAM" id="SSF103642">
    <property type="entry name" value="Sec-C motif"/>
    <property type="match status" value="1"/>
</dbReference>
<dbReference type="AlphaFoldDB" id="A0A368LQG3"/>
<dbReference type="Proteomes" id="UP000252479">
    <property type="component" value="Unassembled WGS sequence"/>
</dbReference>
<evidence type="ECO:0000313" key="1">
    <source>
        <dbReference type="EMBL" id="RCS73996.1"/>
    </source>
</evidence>
<protein>
    <submittedName>
        <fullName evidence="1">Prepilin peptidase</fullName>
    </submittedName>
</protein>
<dbReference type="OrthoDB" id="570299at2"/>
<dbReference type="EMBL" id="QPGL01000001">
    <property type="protein sequence ID" value="RCS73996.1"/>
    <property type="molecule type" value="Genomic_DNA"/>
</dbReference>
<evidence type="ECO:0000313" key="2">
    <source>
        <dbReference type="Proteomes" id="UP000252479"/>
    </source>
</evidence>
<dbReference type="RefSeq" id="WP_086961217.1">
    <property type="nucleotide sequence ID" value="NZ_FUKS01000036.1"/>
</dbReference>
<accession>A0A368LQG3</accession>
<organism evidence="1 2">
    <name type="scientific">Vibrio casei</name>
    <dbReference type="NCBI Taxonomy" id="673372"/>
    <lineage>
        <taxon>Bacteria</taxon>
        <taxon>Pseudomonadati</taxon>
        <taxon>Pseudomonadota</taxon>
        <taxon>Gammaproteobacteria</taxon>
        <taxon>Vibrionales</taxon>
        <taxon>Vibrionaceae</taxon>
        <taxon>Vibrio</taxon>
    </lineage>
</organism>
<comment type="caution">
    <text evidence="1">The sequence shown here is derived from an EMBL/GenBank/DDBJ whole genome shotgun (WGS) entry which is preliminary data.</text>
</comment>
<keyword evidence="2" id="KW-1185">Reference proteome</keyword>
<name>A0A368LQG3_9VIBR</name>
<dbReference type="GeneID" id="303188180"/>
<dbReference type="Gene3D" id="3.10.450.50">
    <property type="match status" value="1"/>
</dbReference>